<evidence type="ECO:0000313" key="2">
    <source>
        <dbReference type="Proteomes" id="UP000831021"/>
    </source>
</evidence>
<evidence type="ECO:0000313" key="1">
    <source>
        <dbReference type="EMBL" id="UNY48743.1"/>
    </source>
</evidence>
<protein>
    <submittedName>
        <fullName evidence="1">Uncharacterized protein</fullName>
    </submittedName>
</protein>
<organism evidence="1 2">
    <name type="scientific">Bacillus phage FADO</name>
    <dbReference type="NCBI Taxonomy" id="2917160"/>
    <lineage>
        <taxon>Viruses</taxon>
        <taxon>Duplodnaviria</taxon>
        <taxon>Heunggongvirae</taxon>
        <taxon>Uroviricota</taxon>
        <taxon>Caudoviricetes</taxon>
        <taxon>Heleneionescovirinae</taxon>
        <taxon>Zhangjivirus</taxon>
        <taxon>Zhangjivirus fado</taxon>
    </lineage>
</organism>
<proteinExistence type="predicted"/>
<gene>
    <name evidence="1" type="ORF">fado_28</name>
</gene>
<sequence>MEIQVLKYEKSNSGYFVKHKALVELTGVNNVKEDKDEIISEVSKKVGYDPNDFGLYGGKISKSSKENQYIIVWEN</sequence>
<dbReference type="EMBL" id="OM236516">
    <property type="protein sequence ID" value="UNY48743.1"/>
    <property type="molecule type" value="Genomic_DNA"/>
</dbReference>
<name>A0AAE9K6Z5_9CAUD</name>
<dbReference type="Proteomes" id="UP000831021">
    <property type="component" value="Segment"/>
</dbReference>
<reference evidence="1 2" key="1">
    <citation type="submission" date="2022-01" db="EMBL/GenBank/DDBJ databases">
        <authorList>
            <person name="Stokar-Avihail A."/>
        </authorList>
    </citation>
    <scope>NUCLEOTIDE SEQUENCE [LARGE SCALE GENOMIC DNA]</scope>
</reference>
<keyword evidence="2" id="KW-1185">Reference proteome</keyword>
<accession>A0AAE9K6Z5</accession>